<dbReference type="EMBL" id="PGET01000001">
    <property type="protein sequence ID" value="PJJ27651.1"/>
    <property type="molecule type" value="Genomic_DNA"/>
</dbReference>
<evidence type="ECO:0000313" key="12">
    <source>
        <dbReference type="EMBL" id="PJJ27651.1"/>
    </source>
</evidence>
<proteinExistence type="predicted"/>
<dbReference type="CDD" id="cd00211">
    <property type="entry name" value="PTS_IIA_fru"/>
    <property type="match status" value="1"/>
</dbReference>
<dbReference type="AlphaFoldDB" id="A0A2M8Z2I6"/>
<evidence type="ECO:0000313" key="13">
    <source>
        <dbReference type="Proteomes" id="UP000231092"/>
    </source>
</evidence>
<keyword evidence="7" id="KW-0418">Kinase</keyword>
<comment type="caution">
    <text evidence="12">The sequence shown here is derived from an EMBL/GenBank/DDBJ whole genome shotgun (WGS) entry which is preliminary data.</text>
</comment>
<keyword evidence="4" id="KW-0597">Phosphoprotein</keyword>
<evidence type="ECO:0000256" key="2">
    <source>
        <dbReference type="ARBA" id="ARBA00022448"/>
    </source>
</evidence>
<keyword evidence="3" id="KW-0963">Cytoplasm</keyword>
<dbReference type="PROSITE" id="PS51094">
    <property type="entry name" value="PTS_EIIA_TYPE_2"/>
    <property type="match status" value="1"/>
</dbReference>
<dbReference type="Gene3D" id="3.40.930.10">
    <property type="entry name" value="Mannitol-specific EII, Chain A"/>
    <property type="match status" value="1"/>
</dbReference>
<evidence type="ECO:0000259" key="11">
    <source>
        <dbReference type="PROSITE" id="PS51094"/>
    </source>
</evidence>
<gene>
    <name evidence="12" type="ORF">H171_1121</name>
</gene>
<dbReference type="OrthoDB" id="369398at2"/>
<dbReference type="PANTHER" id="PTHR36203">
    <property type="entry name" value="ASCORBATE-SPECIFIC PTS SYSTEM EIIA COMPONENT"/>
    <property type="match status" value="1"/>
</dbReference>
<evidence type="ECO:0000256" key="6">
    <source>
        <dbReference type="ARBA" id="ARBA00022683"/>
    </source>
</evidence>
<comment type="subcellular location">
    <subcellularLocation>
        <location evidence="1">Cytoplasm</location>
    </subcellularLocation>
</comment>
<dbReference type="GO" id="GO:0009401">
    <property type="term" value="P:phosphoenolpyruvate-dependent sugar phosphotransferase system"/>
    <property type="evidence" value="ECO:0007669"/>
    <property type="project" value="UniProtKB-KW"/>
</dbReference>
<dbReference type="PANTHER" id="PTHR36203:SF1">
    <property type="entry name" value="ASCORBATE-SPECIFIC PTS SYSTEM EIIA COMPONENT"/>
    <property type="match status" value="1"/>
</dbReference>
<dbReference type="Proteomes" id="UP000231092">
    <property type="component" value="Unassembled WGS sequence"/>
</dbReference>
<comment type="function">
    <text evidence="8">The phosphoenolpyruvate-dependent sugar phosphotransferase system (sugar PTS), a major carbohydrate active transport system, catalyzes the phosphorylation of incoming sugar substrates concomitantly with their translocation across the cell membrane. The enzyme II UlaABC PTS system is involved in ascorbate transport.</text>
</comment>
<dbReference type="RefSeq" id="WP_100304259.1">
    <property type="nucleotide sequence ID" value="NZ_PGET01000001.1"/>
</dbReference>
<evidence type="ECO:0000256" key="3">
    <source>
        <dbReference type="ARBA" id="ARBA00022490"/>
    </source>
</evidence>
<sequence length="151" mass="17376">MLRDFVEKKHYKFAIEAKDWEDAVRMSCECLEEDGTVEGNYKEEIIACIKKYGPYIIVLPDIAMPHSQEGAEGVHKTTIAFMKLDKPVSFDAEDPEKDAQLFFTLASCNPDQHLNNMSRLSELLCNEEVIAELKKAKDSEDLLRIQERYLD</sequence>
<evidence type="ECO:0000256" key="7">
    <source>
        <dbReference type="ARBA" id="ARBA00022777"/>
    </source>
</evidence>
<evidence type="ECO:0000256" key="8">
    <source>
        <dbReference type="ARBA" id="ARBA00037387"/>
    </source>
</evidence>
<dbReference type="GO" id="GO:0016301">
    <property type="term" value="F:kinase activity"/>
    <property type="evidence" value="ECO:0007669"/>
    <property type="project" value="UniProtKB-KW"/>
</dbReference>
<name>A0A2M8Z2I6_9FIRM</name>
<dbReference type="GO" id="GO:0005737">
    <property type="term" value="C:cytoplasm"/>
    <property type="evidence" value="ECO:0007669"/>
    <property type="project" value="UniProtKB-SubCell"/>
</dbReference>
<evidence type="ECO:0000256" key="10">
    <source>
        <dbReference type="ARBA" id="ARBA00042072"/>
    </source>
</evidence>
<keyword evidence="6" id="KW-0598">Phosphotransferase system</keyword>
<protein>
    <recommendedName>
        <fullName evidence="9">Ascorbate-specific PTS system EIIA component</fullName>
    </recommendedName>
    <alternativeName>
        <fullName evidence="10">Ascorbate-specific phosphotransferase enzyme IIA component</fullName>
    </alternativeName>
</protein>
<evidence type="ECO:0000256" key="5">
    <source>
        <dbReference type="ARBA" id="ARBA00022679"/>
    </source>
</evidence>
<keyword evidence="5" id="KW-0808">Transferase</keyword>
<organism evidence="12 13">
    <name type="scientific">[Clostridium] celerecrescens 18A</name>
    <dbReference type="NCBI Taxonomy" id="1286362"/>
    <lineage>
        <taxon>Bacteria</taxon>
        <taxon>Bacillati</taxon>
        <taxon>Bacillota</taxon>
        <taxon>Clostridia</taxon>
        <taxon>Lachnospirales</taxon>
        <taxon>Lachnospiraceae</taxon>
        <taxon>Lacrimispora</taxon>
    </lineage>
</organism>
<dbReference type="InterPro" id="IPR002178">
    <property type="entry name" value="PTS_EIIA_type-2_dom"/>
</dbReference>
<keyword evidence="2" id="KW-0813">Transport</keyword>
<evidence type="ECO:0000256" key="1">
    <source>
        <dbReference type="ARBA" id="ARBA00004496"/>
    </source>
</evidence>
<dbReference type="InterPro" id="IPR016152">
    <property type="entry name" value="PTrfase/Anion_transptr"/>
</dbReference>
<evidence type="ECO:0000256" key="9">
    <source>
        <dbReference type="ARBA" id="ARBA00041175"/>
    </source>
</evidence>
<evidence type="ECO:0000256" key="4">
    <source>
        <dbReference type="ARBA" id="ARBA00022553"/>
    </source>
</evidence>
<dbReference type="SUPFAM" id="SSF55804">
    <property type="entry name" value="Phoshotransferase/anion transport protein"/>
    <property type="match status" value="1"/>
</dbReference>
<feature type="domain" description="PTS EIIA type-2" evidence="11">
    <location>
        <begin position="4"/>
        <end position="149"/>
    </location>
</feature>
<dbReference type="InterPro" id="IPR051351">
    <property type="entry name" value="Ascorbate-PTS_EIIA_comp"/>
</dbReference>
<reference evidence="12 13" key="1">
    <citation type="submission" date="2017-11" db="EMBL/GenBank/DDBJ databases">
        <title>Understudied soil microbes with underappreciated capabilities: Untangling the Clostridium saccharolyticum group.</title>
        <authorList>
            <person name="Leschine S."/>
        </authorList>
    </citation>
    <scope>NUCLEOTIDE SEQUENCE [LARGE SCALE GENOMIC DNA]</scope>
    <source>
        <strain evidence="12 13">18A</strain>
    </source>
</reference>
<accession>A0A2M8Z2I6</accession>
<dbReference type="Pfam" id="PF00359">
    <property type="entry name" value="PTS_EIIA_2"/>
    <property type="match status" value="1"/>
</dbReference>